<evidence type="ECO:0000313" key="2">
    <source>
        <dbReference type="EMBL" id="ETO05428.1"/>
    </source>
</evidence>
<dbReference type="InterPro" id="IPR011989">
    <property type="entry name" value="ARM-like"/>
</dbReference>
<keyword evidence="3" id="KW-1185">Reference proteome</keyword>
<feature type="compositionally biased region" description="Acidic residues" evidence="1">
    <location>
        <begin position="150"/>
        <end position="167"/>
    </location>
</feature>
<protein>
    <submittedName>
        <fullName evidence="2">Uncharacterized protein</fullName>
    </submittedName>
</protein>
<sequence>METITKKKKNNIYLNRKVIRLCSHPDINVCKEAGWCLSNAVCSSTLPQLMLLVDNGFIEAMISLLHTDAETVVSMAISTLKFCLVSYNRLTGQEDFAFNSLVYKMEEANGLDALERIQANEKFSYDCYQSATEFVFHFWPDDYDAKTDKDNEENNEDEIDFGMEDASTDNSYQF</sequence>
<gene>
    <name evidence="2" type="ORF">RFI_31968</name>
</gene>
<evidence type="ECO:0000256" key="1">
    <source>
        <dbReference type="SAM" id="MobiDB-lite"/>
    </source>
</evidence>
<evidence type="ECO:0000313" key="3">
    <source>
        <dbReference type="Proteomes" id="UP000023152"/>
    </source>
</evidence>
<dbReference type="InterPro" id="IPR016024">
    <property type="entry name" value="ARM-type_fold"/>
</dbReference>
<organism evidence="2 3">
    <name type="scientific">Reticulomyxa filosa</name>
    <dbReference type="NCBI Taxonomy" id="46433"/>
    <lineage>
        <taxon>Eukaryota</taxon>
        <taxon>Sar</taxon>
        <taxon>Rhizaria</taxon>
        <taxon>Retaria</taxon>
        <taxon>Foraminifera</taxon>
        <taxon>Monothalamids</taxon>
        <taxon>Reticulomyxidae</taxon>
        <taxon>Reticulomyxa</taxon>
    </lineage>
</organism>
<dbReference type="AlphaFoldDB" id="X6LU49"/>
<name>X6LU49_RETFI</name>
<accession>X6LU49</accession>
<reference evidence="2 3" key="1">
    <citation type="journal article" date="2013" name="Curr. Biol.">
        <title>The Genome of the Foraminiferan Reticulomyxa filosa.</title>
        <authorList>
            <person name="Glockner G."/>
            <person name="Hulsmann N."/>
            <person name="Schleicher M."/>
            <person name="Noegel A.A."/>
            <person name="Eichinger L."/>
            <person name="Gallinger C."/>
            <person name="Pawlowski J."/>
            <person name="Sierra R."/>
            <person name="Euteneuer U."/>
            <person name="Pillet L."/>
            <person name="Moustafa A."/>
            <person name="Platzer M."/>
            <person name="Groth M."/>
            <person name="Szafranski K."/>
            <person name="Schliwa M."/>
        </authorList>
    </citation>
    <scope>NUCLEOTIDE SEQUENCE [LARGE SCALE GENOMIC DNA]</scope>
</reference>
<dbReference type="EMBL" id="ASPP01028131">
    <property type="protein sequence ID" value="ETO05428.1"/>
    <property type="molecule type" value="Genomic_DNA"/>
</dbReference>
<feature type="region of interest" description="Disordered" evidence="1">
    <location>
        <begin position="147"/>
        <end position="174"/>
    </location>
</feature>
<proteinExistence type="predicted"/>
<dbReference type="Proteomes" id="UP000023152">
    <property type="component" value="Unassembled WGS sequence"/>
</dbReference>
<dbReference type="SUPFAM" id="SSF48371">
    <property type="entry name" value="ARM repeat"/>
    <property type="match status" value="1"/>
</dbReference>
<comment type="caution">
    <text evidence="2">The sequence shown here is derived from an EMBL/GenBank/DDBJ whole genome shotgun (WGS) entry which is preliminary data.</text>
</comment>
<dbReference type="Gene3D" id="1.25.10.10">
    <property type="entry name" value="Leucine-rich Repeat Variant"/>
    <property type="match status" value="1"/>
</dbReference>